<reference evidence="3" key="1">
    <citation type="submission" date="2019-12" db="UniProtKB">
        <authorList>
            <consortium name="WormBaseParasite"/>
        </authorList>
    </citation>
    <scope>IDENTIFICATION</scope>
</reference>
<organism evidence="2 3">
    <name type="scientific">Trichuris muris</name>
    <name type="common">Mouse whipworm</name>
    <dbReference type="NCBI Taxonomy" id="70415"/>
    <lineage>
        <taxon>Eukaryota</taxon>
        <taxon>Metazoa</taxon>
        <taxon>Ecdysozoa</taxon>
        <taxon>Nematoda</taxon>
        <taxon>Enoplea</taxon>
        <taxon>Dorylaimia</taxon>
        <taxon>Trichinellida</taxon>
        <taxon>Trichuridae</taxon>
        <taxon>Trichuris</taxon>
    </lineage>
</organism>
<dbReference type="Proteomes" id="UP000046395">
    <property type="component" value="Unassembled WGS sequence"/>
</dbReference>
<dbReference type="AlphaFoldDB" id="A0A5S6QKC0"/>
<proteinExistence type="predicted"/>
<protein>
    <submittedName>
        <fullName evidence="3">Uncharacterized protein</fullName>
    </submittedName>
</protein>
<evidence type="ECO:0000256" key="1">
    <source>
        <dbReference type="SAM" id="MobiDB-lite"/>
    </source>
</evidence>
<evidence type="ECO:0000313" key="3">
    <source>
        <dbReference type="WBParaSite" id="TMUE_2000007791.1"/>
    </source>
</evidence>
<name>A0A5S6QKC0_TRIMR</name>
<dbReference type="WBParaSite" id="TMUE_2000007791.1">
    <property type="protein sequence ID" value="TMUE_2000007791.1"/>
    <property type="gene ID" value="WBGene00300007"/>
</dbReference>
<accession>A0A5S6QKC0</accession>
<sequence>MQSGKWYTIGDSSQLNWYTLRHSGRHVATGQRAYNGAQHRQSAAGRGRSIKFSHAVTKGTRPKSPQDPGTLRRQTAICQEGKGRPGGQTRTTILANGTAIQPFNCGAFVERKKKNNNCTFFS</sequence>
<feature type="region of interest" description="Disordered" evidence="1">
    <location>
        <begin position="33"/>
        <end position="72"/>
    </location>
</feature>
<evidence type="ECO:0000313" key="2">
    <source>
        <dbReference type="Proteomes" id="UP000046395"/>
    </source>
</evidence>
<keyword evidence="2" id="KW-1185">Reference proteome</keyword>